<accession>A0A1H0U9K6</accession>
<dbReference type="SUPFAM" id="SSF46785">
    <property type="entry name" value="Winged helix' DNA-binding domain"/>
    <property type="match status" value="1"/>
</dbReference>
<feature type="domain" description="HTH marR-type" evidence="1">
    <location>
        <begin position="1"/>
        <end position="143"/>
    </location>
</feature>
<dbReference type="GO" id="GO:0003677">
    <property type="term" value="F:DNA binding"/>
    <property type="evidence" value="ECO:0007669"/>
    <property type="project" value="UniProtKB-KW"/>
</dbReference>
<proteinExistence type="predicted"/>
<dbReference type="EMBL" id="FNJB01000011">
    <property type="protein sequence ID" value="SDP62849.1"/>
    <property type="molecule type" value="Genomic_DNA"/>
</dbReference>
<organism evidence="2 3">
    <name type="scientific">Actinokineospora alba</name>
    <dbReference type="NCBI Taxonomy" id="504798"/>
    <lineage>
        <taxon>Bacteria</taxon>
        <taxon>Bacillati</taxon>
        <taxon>Actinomycetota</taxon>
        <taxon>Actinomycetes</taxon>
        <taxon>Pseudonocardiales</taxon>
        <taxon>Pseudonocardiaceae</taxon>
        <taxon>Actinokineospora</taxon>
    </lineage>
</organism>
<reference evidence="3" key="1">
    <citation type="submission" date="2016-10" db="EMBL/GenBank/DDBJ databases">
        <authorList>
            <person name="Varghese N."/>
            <person name="Submissions S."/>
        </authorList>
    </citation>
    <scope>NUCLEOTIDE SEQUENCE [LARGE SCALE GENOMIC DNA]</scope>
    <source>
        <strain evidence="3">IBRC-M 10655</strain>
    </source>
</reference>
<dbReference type="Pfam" id="PF12802">
    <property type="entry name" value="MarR_2"/>
    <property type="match status" value="1"/>
</dbReference>
<dbReference type="PANTHER" id="PTHR33164:SF95">
    <property type="entry name" value="TRANSCRIPTIONAL REGULATOR"/>
    <property type="match status" value="1"/>
</dbReference>
<dbReference type="RefSeq" id="WP_091381540.1">
    <property type="nucleotide sequence ID" value="NZ_FNDV01000001.1"/>
</dbReference>
<name>A0A1H0U9K6_9PSEU</name>
<dbReference type="OrthoDB" id="4826718at2"/>
<dbReference type="SMART" id="SM00347">
    <property type="entry name" value="HTH_MARR"/>
    <property type="match status" value="1"/>
</dbReference>
<evidence type="ECO:0000313" key="2">
    <source>
        <dbReference type="EMBL" id="SDP62849.1"/>
    </source>
</evidence>
<dbReference type="PRINTS" id="PR00598">
    <property type="entry name" value="HTHMARR"/>
</dbReference>
<dbReference type="InterPro" id="IPR039422">
    <property type="entry name" value="MarR/SlyA-like"/>
</dbReference>
<dbReference type="InterPro" id="IPR000835">
    <property type="entry name" value="HTH_MarR-typ"/>
</dbReference>
<keyword evidence="3" id="KW-1185">Reference proteome</keyword>
<dbReference type="Proteomes" id="UP000199651">
    <property type="component" value="Unassembled WGS sequence"/>
</dbReference>
<dbReference type="InterPro" id="IPR036388">
    <property type="entry name" value="WH-like_DNA-bd_sf"/>
</dbReference>
<protein>
    <submittedName>
        <fullName evidence="2">DNA-binding transcriptional regulator, MarR family</fullName>
    </submittedName>
</protein>
<evidence type="ECO:0000313" key="3">
    <source>
        <dbReference type="Proteomes" id="UP000199651"/>
    </source>
</evidence>
<sequence>MDTRSAPGRLRSLTSWLINQNAVTARNLVAAHLAGAATRRYHYSMLAALDEFGPASQADLGRRCGLDRSDVTACVTDLAEREWIERAPDPLDKRRNIVRLTKAGLKHLRALDRVVADAQDELLEPLSAAERAQLNELLTRVADHHAATA</sequence>
<dbReference type="PROSITE" id="PS50995">
    <property type="entry name" value="HTH_MARR_2"/>
    <property type="match status" value="1"/>
</dbReference>
<evidence type="ECO:0000259" key="1">
    <source>
        <dbReference type="PROSITE" id="PS50995"/>
    </source>
</evidence>
<gene>
    <name evidence="2" type="ORF">SAMN05192558_11133</name>
</gene>
<dbReference type="InterPro" id="IPR036390">
    <property type="entry name" value="WH_DNA-bd_sf"/>
</dbReference>
<dbReference type="Gene3D" id="1.10.10.10">
    <property type="entry name" value="Winged helix-like DNA-binding domain superfamily/Winged helix DNA-binding domain"/>
    <property type="match status" value="1"/>
</dbReference>
<dbReference type="PANTHER" id="PTHR33164">
    <property type="entry name" value="TRANSCRIPTIONAL REGULATOR, MARR FAMILY"/>
    <property type="match status" value="1"/>
</dbReference>
<dbReference type="GO" id="GO:0006950">
    <property type="term" value="P:response to stress"/>
    <property type="evidence" value="ECO:0007669"/>
    <property type="project" value="TreeGrafter"/>
</dbReference>
<dbReference type="AlphaFoldDB" id="A0A1H0U9K6"/>
<keyword evidence="2" id="KW-0238">DNA-binding</keyword>
<dbReference type="GO" id="GO:0003700">
    <property type="term" value="F:DNA-binding transcription factor activity"/>
    <property type="evidence" value="ECO:0007669"/>
    <property type="project" value="InterPro"/>
</dbReference>
<dbReference type="STRING" id="504798.SAMN05421871_101548"/>